<dbReference type="InterPro" id="IPR024588">
    <property type="entry name" value="YejM_N"/>
</dbReference>
<dbReference type="OrthoDB" id="236686at2"/>
<dbReference type="RefSeq" id="WP_126758774.1">
    <property type="nucleotide sequence ID" value="NZ_PIPZ01000001.1"/>
</dbReference>
<keyword evidence="1" id="KW-0472">Membrane</keyword>
<evidence type="ECO:0000313" key="3">
    <source>
        <dbReference type="EMBL" id="RUO61144.1"/>
    </source>
</evidence>
<dbReference type="Proteomes" id="UP000288127">
    <property type="component" value="Unassembled WGS sequence"/>
</dbReference>
<gene>
    <name evidence="3" type="ORF">CWI76_02430</name>
</gene>
<name>A0A432YJL4_9GAMM</name>
<feature type="transmembrane region" description="Helical" evidence="1">
    <location>
        <begin position="88"/>
        <end position="110"/>
    </location>
</feature>
<reference evidence="4" key="1">
    <citation type="journal article" date="2018" name="Front. Microbiol.">
        <title>Genome-Based Analysis Reveals the Taxonomy and Diversity of the Family Idiomarinaceae.</title>
        <authorList>
            <person name="Liu Y."/>
            <person name="Lai Q."/>
            <person name="Shao Z."/>
        </authorList>
    </citation>
    <scope>NUCLEOTIDE SEQUENCE [LARGE SCALE GENOMIC DNA]</scope>
    <source>
        <strain evidence="4">PIM1</strain>
    </source>
</reference>
<feature type="transmembrane region" description="Helical" evidence="1">
    <location>
        <begin position="57"/>
        <end position="81"/>
    </location>
</feature>
<proteinExistence type="predicted"/>
<organism evidence="3 4">
    <name type="scientific">Pseudidiomarina marina</name>
    <dbReference type="NCBI Taxonomy" id="502366"/>
    <lineage>
        <taxon>Bacteria</taxon>
        <taxon>Pseudomonadati</taxon>
        <taxon>Pseudomonadota</taxon>
        <taxon>Gammaproteobacteria</taxon>
        <taxon>Alteromonadales</taxon>
        <taxon>Idiomarinaceae</taxon>
        <taxon>Pseudidiomarina</taxon>
    </lineage>
</organism>
<evidence type="ECO:0000313" key="4">
    <source>
        <dbReference type="Proteomes" id="UP000288127"/>
    </source>
</evidence>
<sequence length="538" mass="60233">MKQRKQRRDKIARLISWGHWFTFFNILLVLAIGTLYIEATEAPGSALGVLYLIMNWLGHFAFLPFIVFIILIFPFCLLIPYTRILRGIATLVASFGLIALVADALFYRQYGYHLNTYSLSQLATDAETAFAGASFLILLGMLLIFVVLLIFELGLANIAWKRLDQLQQKHWGNAFSAVFVLCFLASHSIHIWADAVFYTPITKQDDMFPLSYPTTAKTLMSKHGLLVEQRLEATENLIRQGTAVNLAYPSRALQCARVPEAPNTLVIALNQLDTTTVTALLHEFPELTQYESPVLGHRNSTSGLFELMYALPDLYQAPIEHANKQPVYFSTLRDYRVEVALQNQLQTSSLPGALNEFTAFNLPEPSAFIGLATADTMTTEMKRILRRQIDQQTQVVVVGIQPQQPAGKEALSITAMQVPLLYTVGISLKPQPLVLLTDIMPTILARYINCVDEADAYSIGIDLSAEQRRLPVMTSFGHDLVVYDEEMTSIIQADASIRTFDNQEQKLLPGVSPATPVLVDGIRRLKRFSQEQQSTVVD</sequence>
<accession>A0A432YJL4</accession>
<protein>
    <submittedName>
        <fullName evidence="3">Alkaline phosphatase</fullName>
    </submittedName>
</protein>
<feature type="transmembrane region" description="Helical" evidence="1">
    <location>
        <begin position="171"/>
        <end position="193"/>
    </location>
</feature>
<feature type="transmembrane region" description="Helical" evidence="1">
    <location>
        <begin position="130"/>
        <end position="151"/>
    </location>
</feature>
<dbReference type="EMBL" id="PIPZ01000001">
    <property type="protein sequence ID" value="RUO61144.1"/>
    <property type="molecule type" value="Genomic_DNA"/>
</dbReference>
<keyword evidence="1" id="KW-1133">Transmembrane helix</keyword>
<feature type="domain" description="Inner membrane protein YejM N-terminal" evidence="2">
    <location>
        <begin position="5"/>
        <end position="255"/>
    </location>
</feature>
<evidence type="ECO:0000256" key="1">
    <source>
        <dbReference type="SAM" id="Phobius"/>
    </source>
</evidence>
<keyword evidence="4" id="KW-1185">Reference proteome</keyword>
<feature type="transmembrane region" description="Helical" evidence="1">
    <location>
        <begin position="20"/>
        <end position="37"/>
    </location>
</feature>
<evidence type="ECO:0000259" key="2">
    <source>
        <dbReference type="Pfam" id="PF11893"/>
    </source>
</evidence>
<dbReference type="Pfam" id="PF11893">
    <property type="entry name" value="DUF3413"/>
    <property type="match status" value="1"/>
</dbReference>
<comment type="caution">
    <text evidence="3">The sequence shown here is derived from an EMBL/GenBank/DDBJ whole genome shotgun (WGS) entry which is preliminary data.</text>
</comment>
<dbReference type="AlphaFoldDB" id="A0A432YJL4"/>
<keyword evidence="1" id="KW-0812">Transmembrane</keyword>